<feature type="domain" description="HTH hxlR-type" evidence="4">
    <location>
        <begin position="1"/>
        <end position="75"/>
    </location>
</feature>
<dbReference type="InterPro" id="IPR036388">
    <property type="entry name" value="WH-like_DNA-bd_sf"/>
</dbReference>
<protein>
    <submittedName>
        <fullName evidence="5">Winged helix-turn-helix transcriptional regulator</fullName>
    </submittedName>
</protein>
<sequence length="79" mass="9245">MILYNNSYYVKNALITQKMLTQQLRELENDGLVQRKIYKQIPPKVEYSLSKCAKLLTPVLDAMQSWGEEYAINHNIKVI</sequence>
<keyword evidence="2" id="KW-0238">DNA-binding</keyword>
<evidence type="ECO:0000313" key="5">
    <source>
        <dbReference type="EMBL" id="TWO23166.1"/>
    </source>
</evidence>
<evidence type="ECO:0000313" key="6">
    <source>
        <dbReference type="Proteomes" id="UP000321812"/>
    </source>
</evidence>
<dbReference type="PANTHER" id="PTHR33204">
    <property type="entry name" value="TRANSCRIPTIONAL REGULATOR, MARR FAMILY"/>
    <property type="match status" value="1"/>
</dbReference>
<keyword evidence="1" id="KW-0805">Transcription regulation</keyword>
<dbReference type="InterPro" id="IPR036390">
    <property type="entry name" value="WH_DNA-bd_sf"/>
</dbReference>
<dbReference type="SUPFAM" id="SSF46785">
    <property type="entry name" value="Winged helix' DNA-binding domain"/>
    <property type="match status" value="1"/>
</dbReference>
<dbReference type="PROSITE" id="PS51118">
    <property type="entry name" value="HTH_HXLR"/>
    <property type="match status" value="1"/>
</dbReference>
<dbReference type="InterPro" id="IPR002577">
    <property type="entry name" value="HTH_HxlR"/>
</dbReference>
<name>A0A562XNG1_CAMHY</name>
<comment type="caution">
    <text evidence="5">The sequence shown here is derived from an EMBL/GenBank/DDBJ whole genome shotgun (WGS) entry which is preliminary data.</text>
</comment>
<dbReference type="Proteomes" id="UP000321812">
    <property type="component" value="Unassembled WGS sequence"/>
</dbReference>
<accession>A0A562XNG1</accession>
<keyword evidence="3" id="KW-0804">Transcription</keyword>
<dbReference type="Gene3D" id="1.10.10.10">
    <property type="entry name" value="Winged helix-like DNA-binding domain superfamily/Winged helix DNA-binding domain"/>
    <property type="match status" value="1"/>
</dbReference>
<proteinExistence type="predicted"/>
<evidence type="ECO:0000256" key="1">
    <source>
        <dbReference type="ARBA" id="ARBA00023015"/>
    </source>
</evidence>
<organism evidence="5 6">
    <name type="scientific">Campylobacter hyointestinalis</name>
    <dbReference type="NCBI Taxonomy" id="198"/>
    <lineage>
        <taxon>Bacteria</taxon>
        <taxon>Pseudomonadati</taxon>
        <taxon>Campylobacterota</taxon>
        <taxon>Epsilonproteobacteria</taxon>
        <taxon>Campylobacterales</taxon>
        <taxon>Campylobacteraceae</taxon>
        <taxon>Campylobacter</taxon>
    </lineage>
</organism>
<dbReference type="Pfam" id="PF01638">
    <property type="entry name" value="HxlR"/>
    <property type="match status" value="1"/>
</dbReference>
<reference evidence="5 6" key="1">
    <citation type="submission" date="2019-07" db="EMBL/GenBank/DDBJ databases">
        <title>Rapid identification of Enteric Bacteria from Whole Genome Sequences (WGS) using Average Nucleotide Identity (ANI).</title>
        <authorList>
            <person name="Lane C."/>
        </authorList>
    </citation>
    <scope>NUCLEOTIDE SEQUENCE [LARGE SCALE GENOMIC DNA]</scope>
    <source>
        <strain evidence="5 6">D2411</strain>
    </source>
</reference>
<dbReference type="AlphaFoldDB" id="A0A562XNG1"/>
<evidence type="ECO:0000259" key="4">
    <source>
        <dbReference type="PROSITE" id="PS51118"/>
    </source>
</evidence>
<dbReference type="PANTHER" id="PTHR33204:SF29">
    <property type="entry name" value="TRANSCRIPTIONAL REGULATOR"/>
    <property type="match status" value="1"/>
</dbReference>
<dbReference type="GO" id="GO:0003677">
    <property type="term" value="F:DNA binding"/>
    <property type="evidence" value="ECO:0007669"/>
    <property type="project" value="UniProtKB-KW"/>
</dbReference>
<dbReference type="EMBL" id="VOAP01000002">
    <property type="protein sequence ID" value="TWO23166.1"/>
    <property type="molecule type" value="Genomic_DNA"/>
</dbReference>
<dbReference type="RefSeq" id="WP_147496810.1">
    <property type="nucleotide sequence ID" value="NZ_VOAP01000002.1"/>
</dbReference>
<gene>
    <name evidence="5" type="ORF">YZ82_01080</name>
</gene>
<evidence type="ECO:0000256" key="3">
    <source>
        <dbReference type="ARBA" id="ARBA00023163"/>
    </source>
</evidence>
<evidence type="ECO:0000256" key="2">
    <source>
        <dbReference type="ARBA" id="ARBA00023125"/>
    </source>
</evidence>